<evidence type="ECO:0000313" key="2">
    <source>
        <dbReference type="Proteomes" id="UP000008744"/>
    </source>
</evidence>
<evidence type="ECO:0000313" key="1">
    <source>
        <dbReference type="EMBL" id="EDW28783.1"/>
    </source>
</evidence>
<dbReference type="AlphaFoldDB" id="B4G8V3"/>
<dbReference type="HOGENOM" id="CLU_2457133_0_0_1"/>
<dbReference type="Proteomes" id="UP000008744">
    <property type="component" value="Unassembled WGS sequence"/>
</dbReference>
<dbReference type="EMBL" id="CH479180">
    <property type="protein sequence ID" value="EDW28783.1"/>
    <property type="molecule type" value="Genomic_DNA"/>
</dbReference>
<accession>B4G8V3</accession>
<proteinExistence type="predicted"/>
<sequence length="89" mass="9800">MREEDGGIWLGTPEYVKKYNCYGGIKLYISGHWTLDTGHWTLDTGLQDADDPHTTTTTTAEDFDSTRLWTLGHGDMGTDMGNMGANGAQ</sequence>
<name>B4G8V3_DROPE</name>
<reference evidence="1 2" key="1">
    <citation type="journal article" date="2007" name="Nature">
        <title>Evolution of genes and genomes on the Drosophila phylogeny.</title>
        <authorList>
            <consortium name="Drosophila 12 Genomes Consortium"/>
            <person name="Clark A.G."/>
            <person name="Eisen M.B."/>
            <person name="Smith D.R."/>
            <person name="Bergman C.M."/>
            <person name="Oliver B."/>
            <person name="Markow T.A."/>
            <person name="Kaufman T.C."/>
            <person name="Kellis M."/>
            <person name="Gelbart W."/>
            <person name="Iyer V.N."/>
            <person name="Pollard D.A."/>
            <person name="Sackton T.B."/>
            <person name="Larracuente A.M."/>
            <person name="Singh N.D."/>
            <person name="Abad J.P."/>
            <person name="Abt D.N."/>
            <person name="Adryan B."/>
            <person name="Aguade M."/>
            <person name="Akashi H."/>
            <person name="Anderson W.W."/>
            <person name="Aquadro C.F."/>
            <person name="Ardell D.H."/>
            <person name="Arguello R."/>
            <person name="Artieri C.G."/>
            <person name="Barbash D.A."/>
            <person name="Barker D."/>
            <person name="Barsanti P."/>
            <person name="Batterham P."/>
            <person name="Batzoglou S."/>
            <person name="Begun D."/>
            <person name="Bhutkar A."/>
            <person name="Blanco E."/>
            <person name="Bosak S.A."/>
            <person name="Bradley R.K."/>
            <person name="Brand A.D."/>
            <person name="Brent M.R."/>
            <person name="Brooks A.N."/>
            <person name="Brown R.H."/>
            <person name="Butlin R.K."/>
            <person name="Caggese C."/>
            <person name="Calvi B.R."/>
            <person name="Bernardo de Carvalho A."/>
            <person name="Caspi A."/>
            <person name="Castrezana S."/>
            <person name="Celniker S.E."/>
            <person name="Chang J.L."/>
            <person name="Chapple C."/>
            <person name="Chatterji S."/>
            <person name="Chinwalla A."/>
            <person name="Civetta A."/>
            <person name="Clifton S.W."/>
            <person name="Comeron J.M."/>
            <person name="Costello J.C."/>
            <person name="Coyne J.A."/>
            <person name="Daub J."/>
            <person name="David R.G."/>
            <person name="Delcher A.L."/>
            <person name="Delehaunty K."/>
            <person name="Do C.B."/>
            <person name="Ebling H."/>
            <person name="Edwards K."/>
            <person name="Eickbush T."/>
            <person name="Evans J.D."/>
            <person name="Filipski A."/>
            <person name="Findeiss S."/>
            <person name="Freyhult E."/>
            <person name="Fulton L."/>
            <person name="Fulton R."/>
            <person name="Garcia A.C."/>
            <person name="Gardiner A."/>
            <person name="Garfield D.A."/>
            <person name="Garvin B.E."/>
            <person name="Gibson G."/>
            <person name="Gilbert D."/>
            <person name="Gnerre S."/>
            <person name="Godfrey J."/>
            <person name="Good R."/>
            <person name="Gotea V."/>
            <person name="Gravely B."/>
            <person name="Greenberg A.J."/>
            <person name="Griffiths-Jones S."/>
            <person name="Gross S."/>
            <person name="Guigo R."/>
            <person name="Gustafson E.A."/>
            <person name="Haerty W."/>
            <person name="Hahn M.W."/>
            <person name="Halligan D.L."/>
            <person name="Halpern A.L."/>
            <person name="Halter G.M."/>
            <person name="Han M.V."/>
            <person name="Heger A."/>
            <person name="Hillier L."/>
            <person name="Hinrichs A.S."/>
            <person name="Holmes I."/>
            <person name="Hoskins R.A."/>
            <person name="Hubisz M.J."/>
            <person name="Hultmark D."/>
            <person name="Huntley M.A."/>
            <person name="Jaffe D.B."/>
            <person name="Jagadeeshan S."/>
            <person name="Jeck W.R."/>
            <person name="Johnson J."/>
            <person name="Jones C.D."/>
            <person name="Jordan W.C."/>
            <person name="Karpen G.H."/>
            <person name="Kataoka E."/>
            <person name="Keightley P.D."/>
            <person name="Kheradpour P."/>
            <person name="Kirkness E.F."/>
            <person name="Koerich L.B."/>
            <person name="Kristiansen K."/>
            <person name="Kudrna D."/>
            <person name="Kulathinal R.J."/>
            <person name="Kumar S."/>
            <person name="Kwok R."/>
            <person name="Lander E."/>
            <person name="Langley C.H."/>
            <person name="Lapoint R."/>
            <person name="Lazzaro B.P."/>
            <person name="Lee S.J."/>
            <person name="Levesque L."/>
            <person name="Li R."/>
            <person name="Lin C.F."/>
            <person name="Lin M.F."/>
            <person name="Lindblad-Toh K."/>
            <person name="Llopart A."/>
            <person name="Long M."/>
            <person name="Low L."/>
            <person name="Lozovsky E."/>
            <person name="Lu J."/>
            <person name="Luo M."/>
            <person name="Machado C.A."/>
            <person name="Makalowski W."/>
            <person name="Marzo M."/>
            <person name="Matsuda M."/>
            <person name="Matzkin L."/>
            <person name="McAllister B."/>
            <person name="McBride C.S."/>
            <person name="McKernan B."/>
            <person name="McKernan K."/>
            <person name="Mendez-Lago M."/>
            <person name="Minx P."/>
            <person name="Mollenhauer M.U."/>
            <person name="Montooth K."/>
            <person name="Mount S.M."/>
            <person name="Mu X."/>
            <person name="Myers E."/>
            <person name="Negre B."/>
            <person name="Newfeld S."/>
            <person name="Nielsen R."/>
            <person name="Noor M.A."/>
            <person name="O'Grady P."/>
            <person name="Pachter L."/>
            <person name="Papaceit M."/>
            <person name="Parisi M.J."/>
            <person name="Parisi M."/>
            <person name="Parts L."/>
            <person name="Pedersen J.S."/>
            <person name="Pesole G."/>
            <person name="Phillippy A.M."/>
            <person name="Ponting C.P."/>
            <person name="Pop M."/>
            <person name="Porcelli D."/>
            <person name="Powell J.R."/>
            <person name="Prohaska S."/>
            <person name="Pruitt K."/>
            <person name="Puig M."/>
            <person name="Quesneville H."/>
            <person name="Ram K.R."/>
            <person name="Rand D."/>
            <person name="Rasmussen M.D."/>
            <person name="Reed L.K."/>
            <person name="Reenan R."/>
            <person name="Reily A."/>
            <person name="Remington K.A."/>
            <person name="Rieger T.T."/>
            <person name="Ritchie M.G."/>
            <person name="Robin C."/>
            <person name="Rogers Y.H."/>
            <person name="Rohde C."/>
            <person name="Rozas J."/>
            <person name="Rubenfield M.J."/>
            <person name="Ruiz A."/>
            <person name="Russo S."/>
            <person name="Salzberg S.L."/>
            <person name="Sanchez-Gracia A."/>
            <person name="Saranga D.J."/>
            <person name="Sato H."/>
            <person name="Schaeffer S.W."/>
            <person name="Schatz M.C."/>
            <person name="Schlenke T."/>
            <person name="Schwartz R."/>
            <person name="Segarra C."/>
            <person name="Singh R.S."/>
            <person name="Sirot L."/>
            <person name="Sirota M."/>
            <person name="Sisneros N.B."/>
            <person name="Smith C.D."/>
            <person name="Smith T.F."/>
            <person name="Spieth J."/>
            <person name="Stage D.E."/>
            <person name="Stark A."/>
            <person name="Stephan W."/>
            <person name="Strausberg R.L."/>
            <person name="Strempel S."/>
            <person name="Sturgill D."/>
            <person name="Sutton G."/>
            <person name="Sutton G.G."/>
            <person name="Tao W."/>
            <person name="Teichmann S."/>
            <person name="Tobari Y.N."/>
            <person name="Tomimura Y."/>
            <person name="Tsolas J.M."/>
            <person name="Valente V.L."/>
            <person name="Venter E."/>
            <person name="Venter J.C."/>
            <person name="Vicario S."/>
            <person name="Vieira F.G."/>
            <person name="Vilella A.J."/>
            <person name="Villasante A."/>
            <person name="Walenz B."/>
            <person name="Wang J."/>
            <person name="Wasserman M."/>
            <person name="Watts T."/>
            <person name="Wilson D."/>
            <person name="Wilson R.K."/>
            <person name="Wing R.A."/>
            <person name="Wolfner M.F."/>
            <person name="Wong A."/>
            <person name="Wong G.K."/>
            <person name="Wu C.I."/>
            <person name="Wu G."/>
            <person name="Yamamoto D."/>
            <person name="Yang H.P."/>
            <person name="Yang S.P."/>
            <person name="Yorke J.A."/>
            <person name="Yoshida K."/>
            <person name="Zdobnov E."/>
            <person name="Zhang P."/>
            <person name="Zhang Y."/>
            <person name="Zimin A.V."/>
            <person name="Baldwin J."/>
            <person name="Abdouelleil A."/>
            <person name="Abdulkadir J."/>
            <person name="Abebe A."/>
            <person name="Abera B."/>
            <person name="Abreu J."/>
            <person name="Acer S.C."/>
            <person name="Aftuck L."/>
            <person name="Alexander A."/>
            <person name="An P."/>
            <person name="Anderson E."/>
            <person name="Anderson S."/>
            <person name="Arachi H."/>
            <person name="Azer M."/>
            <person name="Bachantsang P."/>
            <person name="Barry A."/>
            <person name="Bayul T."/>
            <person name="Berlin A."/>
            <person name="Bessette D."/>
            <person name="Bloom T."/>
            <person name="Blye J."/>
            <person name="Boguslavskiy L."/>
            <person name="Bonnet C."/>
            <person name="Boukhgalter B."/>
            <person name="Bourzgui I."/>
            <person name="Brown A."/>
            <person name="Cahill P."/>
            <person name="Channer S."/>
            <person name="Cheshatsang Y."/>
            <person name="Chuda L."/>
            <person name="Citroen M."/>
            <person name="Collymore A."/>
            <person name="Cooke P."/>
            <person name="Costello M."/>
            <person name="D'Aco K."/>
            <person name="Daza R."/>
            <person name="De Haan G."/>
            <person name="DeGray S."/>
            <person name="DeMaso C."/>
            <person name="Dhargay N."/>
            <person name="Dooley K."/>
            <person name="Dooley E."/>
            <person name="Doricent M."/>
            <person name="Dorje P."/>
            <person name="Dorjee K."/>
            <person name="Dupes A."/>
            <person name="Elong R."/>
            <person name="Falk J."/>
            <person name="Farina A."/>
            <person name="Faro S."/>
            <person name="Ferguson D."/>
            <person name="Fisher S."/>
            <person name="Foley C.D."/>
            <person name="Franke A."/>
            <person name="Friedrich D."/>
            <person name="Gadbois L."/>
            <person name="Gearin G."/>
            <person name="Gearin C.R."/>
            <person name="Giannoukos G."/>
            <person name="Goode T."/>
            <person name="Graham J."/>
            <person name="Grandbois E."/>
            <person name="Grewal S."/>
            <person name="Gyaltsen K."/>
            <person name="Hafez N."/>
            <person name="Hagos B."/>
            <person name="Hall J."/>
            <person name="Henson C."/>
            <person name="Hollinger A."/>
            <person name="Honan T."/>
            <person name="Huard M.D."/>
            <person name="Hughes L."/>
            <person name="Hurhula B."/>
            <person name="Husby M.E."/>
            <person name="Kamat A."/>
            <person name="Kanga B."/>
            <person name="Kashin S."/>
            <person name="Khazanovich D."/>
            <person name="Kisner P."/>
            <person name="Lance K."/>
            <person name="Lara M."/>
            <person name="Lee W."/>
            <person name="Lennon N."/>
            <person name="Letendre F."/>
            <person name="LeVine R."/>
            <person name="Lipovsky A."/>
            <person name="Liu X."/>
            <person name="Liu J."/>
            <person name="Liu S."/>
            <person name="Lokyitsang T."/>
            <person name="Lokyitsang Y."/>
            <person name="Lubonja R."/>
            <person name="Lui A."/>
            <person name="MacDonald P."/>
            <person name="Magnisalis V."/>
            <person name="Maru K."/>
            <person name="Matthews C."/>
            <person name="McCusker W."/>
            <person name="McDonough S."/>
            <person name="Mehta T."/>
            <person name="Meldrim J."/>
            <person name="Meneus L."/>
            <person name="Mihai O."/>
            <person name="Mihalev A."/>
            <person name="Mihova T."/>
            <person name="Mittelman R."/>
            <person name="Mlenga V."/>
            <person name="Montmayeur A."/>
            <person name="Mulrain L."/>
            <person name="Navidi A."/>
            <person name="Naylor J."/>
            <person name="Negash T."/>
            <person name="Nguyen T."/>
            <person name="Nguyen N."/>
            <person name="Nicol R."/>
            <person name="Norbu C."/>
            <person name="Norbu N."/>
            <person name="Novod N."/>
            <person name="O'Neill B."/>
            <person name="Osman S."/>
            <person name="Markiewicz E."/>
            <person name="Oyono O.L."/>
            <person name="Patti C."/>
            <person name="Phunkhang P."/>
            <person name="Pierre F."/>
            <person name="Priest M."/>
            <person name="Raghuraman S."/>
            <person name="Rege F."/>
            <person name="Reyes R."/>
            <person name="Rise C."/>
            <person name="Rogov P."/>
            <person name="Ross K."/>
            <person name="Ryan E."/>
            <person name="Settipalli S."/>
            <person name="Shea T."/>
            <person name="Sherpa N."/>
            <person name="Shi L."/>
            <person name="Shih D."/>
            <person name="Sparrow T."/>
            <person name="Spaulding J."/>
            <person name="Stalker J."/>
            <person name="Stange-Thomann N."/>
            <person name="Stavropoulos S."/>
            <person name="Stone C."/>
            <person name="Strader C."/>
            <person name="Tesfaye S."/>
            <person name="Thomson T."/>
            <person name="Thoulutsang Y."/>
            <person name="Thoulutsang D."/>
            <person name="Topham K."/>
            <person name="Topping I."/>
            <person name="Tsamla T."/>
            <person name="Vassiliev H."/>
            <person name="Vo A."/>
            <person name="Wangchuk T."/>
            <person name="Wangdi T."/>
            <person name="Weiand M."/>
            <person name="Wilkinson J."/>
            <person name="Wilson A."/>
            <person name="Yadav S."/>
            <person name="Young G."/>
            <person name="Yu Q."/>
            <person name="Zembek L."/>
            <person name="Zhong D."/>
            <person name="Zimmer A."/>
            <person name="Zwirko Z."/>
            <person name="Jaffe D.B."/>
            <person name="Alvarez P."/>
            <person name="Brockman W."/>
            <person name="Butler J."/>
            <person name="Chin C."/>
            <person name="Gnerre S."/>
            <person name="Grabherr M."/>
            <person name="Kleber M."/>
            <person name="Mauceli E."/>
            <person name="MacCallum I."/>
        </authorList>
    </citation>
    <scope>NUCLEOTIDE SEQUENCE [LARGE SCALE GENOMIC DNA]</scope>
    <source>
        <strain evidence="2">MSH-3 / Tucson 14011-0111.49</strain>
    </source>
</reference>
<gene>
    <name evidence="1" type="primary">Dper\GL19356</name>
    <name evidence="1" type="ORF">Dper_GL19356</name>
</gene>
<keyword evidence="2" id="KW-1185">Reference proteome</keyword>
<organism evidence="2">
    <name type="scientific">Drosophila persimilis</name>
    <name type="common">Fruit fly</name>
    <dbReference type="NCBI Taxonomy" id="7234"/>
    <lineage>
        <taxon>Eukaryota</taxon>
        <taxon>Metazoa</taxon>
        <taxon>Ecdysozoa</taxon>
        <taxon>Arthropoda</taxon>
        <taxon>Hexapoda</taxon>
        <taxon>Insecta</taxon>
        <taxon>Pterygota</taxon>
        <taxon>Neoptera</taxon>
        <taxon>Endopterygota</taxon>
        <taxon>Diptera</taxon>
        <taxon>Brachycera</taxon>
        <taxon>Muscomorpha</taxon>
        <taxon>Ephydroidea</taxon>
        <taxon>Drosophilidae</taxon>
        <taxon>Drosophila</taxon>
        <taxon>Sophophora</taxon>
    </lineage>
</organism>
<protein>
    <submittedName>
        <fullName evidence="1">GL19356</fullName>
    </submittedName>
</protein>